<feature type="compositionally biased region" description="Low complexity" evidence="15">
    <location>
        <begin position="1331"/>
        <end position="1345"/>
    </location>
</feature>
<dbReference type="InterPro" id="IPR008210">
    <property type="entry name" value="PEP_carboxykinase_N"/>
</dbReference>
<evidence type="ECO:0000256" key="8">
    <source>
        <dbReference type="ARBA" id="ARBA00023134"/>
    </source>
</evidence>
<dbReference type="InterPro" id="IPR035077">
    <property type="entry name" value="PEP_carboxykinase_GTP_C"/>
</dbReference>
<evidence type="ECO:0000256" key="4">
    <source>
        <dbReference type="ARBA" id="ARBA00012306"/>
    </source>
</evidence>
<feature type="compositionally biased region" description="Basic and acidic residues" evidence="15">
    <location>
        <begin position="538"/>
        <end position="557"/>
    </location>
</feature>
<evidence type="ECO:0000256" key="13">
    <source>
        <dbReference type="ARBA" id="ARBA00072283"/>
    </source>
</evidence>
<keyword evidence="14" id="KW-0863">Zinc-finger</keyword>
<dbReference type="EC" id="4.1.1.32" evidence="4"/>
<dbReference type="Gene3D" id="3.90.228.20">
    <property type="match status" value="1"/>
</dbReference>
<feature type="region of interest" description="Disordered" evidence="15">
    <location>
        <begin position="1246"/>
        <end position="1309"/>
    </location>
</feature>
<feature type="compositionally biased region" description="Basic residues" evidence="15">
    <location>
        <begin position="1078"/>
        <end position="1092"/>
    </location>
</feature>
<feature type="region of interest" description="Disordered" evidence="15">
    <location>
        <begin position="310"/>
        <end position="354"/>
    </location>
</feature>
<dbReference type="GO" id="GO:0030145">
    <property type="term" value="F:manganese ion binding"/>
    <property type="evidence" value="ECO:0007669"/>
    <property type="project" value="TreeGrafter"/>
</dbReference>
<evidence type="ECO:0000256" key="3">
    <source>
        <dbReference type="ARBA" id="ARBA00011245"/>
    </source>
</evidence>
<dbReference type="SUPFAM" id="SSF57667">
    <property type="entry name" value="beta-beta-alpha zinc fingers"/>
    <property type="match status" value="5"/>
</dbReference>
<evidence type="ECO:0000256" key="2">
    <source>
        <dbReference type="ARBA" id="ARBA00005796"/>
    </source>
</evidence>
<comment type="cofactor">
    <cofactor evidence="1">
        <name>Mn(2+)</name>
        <dbReference type="ChEBI" id="CHEBI:29035"/>
    </cofactor>
</comment>
<comment type="catalytic activity">
    <reaction evidence="11">
        <text>oxaloacetate + GTP = phosphoenolpyruvate + GDP + CO2</text>
        <dbReference type="Rhea" id="RHEA:10388"/>
        <dbReference type="ChEBI" id="CHEBI:16452"/>
        <dbReference type="ChEBI" id="CHEBI:16526"/>
        <dbReference type="ChEBI" id="CHEBI:37565"/>
        <dbReference type="ChEBI" id="CHEBI:58189"/>
        <dbReference type="ChEBI" id="CHEBI:58702"/>
        <dbReference type="EC" id="4.1.1.32"/>
    </reaction>
</comment>
<dbReference type="Pfam" id="PF17297">
    <property type="entry name" value="PEPCK_N"/>
    <property type="match status" value="1"/>
</dbReference>
<gene>
    <name evidence="17" type="ORF">TBRA_LOCUS3975</name>
</gene>
<dbReference type="NCBIfam" id="NF003253">
    <property type="entry name" value="PRK04210.1"/>
    <property type="match status" value="1"/>
</dbReference>
<feature type="compositionally biased region" description="Polar residues" evidence="15">
    <location>
        <begin position="870"/>
        <end position="883"/>
    </location>
</feature>
<dbReference type="InterPro" id="IPR013035">
    <property type="entry name" value="PEP_carboxykinase_C"/>
</dbReference>
<dbReference type="EMBL" id="CADCXV010000662">
    <property type="protein sequence ID" value="CAB0032022.1"/>
    <property type="molecule type" value="Genomic_DNA"/>
</dbReference>
<dbReference type="GO" id="GO:0046327">
    <property type="term" value="P:glycerol biosynthetic process from pyruvate"/>
    <property type="evidence" value="ECO:0007669"/>
    <property type="project" value="TreeGrafter"/>
</dbReference>
<dbReference type="GO" id="GO:0005829">
    <property type="term" value="C:cytosol"/>
    <property type="evidence" value="ECO:0007669"/>
    <property type="project" value="TreeGrafter"/>
</dbReference>
<keyword evidence="18" id="KW-1185">Reference proteome</keyword>
<dbReference type="InterPro" id="IPR035078">
    <property type="entry name" value="PEP_carboxykinase_GTP_N"/>
</dbReference>
<dbReference type="CDD" id="cd00819">
    <property type="entry name" value="PEPCK_GTP"/>
    <property type="match status" value="1"/>
</dbReference>
<dbReference type="Gene3D" id="2.170.8.10">
    <property type="entry name" value="Phosphoenolpyruvate Carboxykinase, domain 2"/>
    <property type="match status" value="1"/>
</dbReference>
<feature type="compositionally biased region" description="Basic and acidic residues" evidence="15">
    <location>
        <begin position="1262"/>
        <end position="1289"/>
    </location>
</feature>
<dbReference type="GO" id="GO:0008270">
    <property type="term" value="F:zinc ion binding"/>
    <property type="evidence" value="ECO:0007669"/>
    <property type="project" value="UniProtKB-KW"/>
</dbReference>
<organism evidence="17 18">
    <name type="scientific">Trichogramma brassicae</name>
    <dbReference type="NCBI Taxonomy" id="86971"/>
    <lineage>
        <taxon>Eukaryota</taxon>
        <taxon>Metazoa</taxon>
        <taxon>Ecdysozoa</taxon>
        <taxon>Arthropoda</taxon>
        <taxon>Hexapoda</taxon>
        <taxon>Insecta</taxon>
        <taxon>Pterygota</taxon>
        <taxon>Neoptera</taxon>
        <taxon>Endopterygota</taxon>
        <taxon>Hymenoptera</taxon>
        <taxon>Apocrita</taxon>
        <taxon>Proctotrupomorpha</taxon>
        <taxon>Chalcidoidea</taxon>
        <taxon>Trichogrammatidae</taxon>
        <taxon>Trichogramma</taxon>
    </lineage>
</organism>
<feature type="domain" description="C2H2-type" evidence="16">
    <location>
        <begin position="1103"/>
        <end position="1130"/>
    </location>
</feature>
<evidence type="ECO:0000256" key="11">
    <source>
        <dbReference type="ARBA" id="ARBA00051400"/>
    </source>
</evidence>
<evidence type="ECO:0000256" key="12">
    <source>
        <dbReference type="ARBA" id="ARBA00058806"/>
    </source>
</evidence>
<feature type="compositionally biased region" description="Polar residues" evidence="15">
    <location>
        <begin position="1350"/>
        <end position="1365"/>
    </location>
</feature>
<name>A0A6H5I1V2_9HYME</name>
<dbReference type="GO" id="GO:0004613">
    <property type="term" value="F:phosphoenolpyruvate carboxykinase (GTP) activity"/>
    <property type="evidence" value="ECO:0007669"/>
    <property type="project" value="UniProtKB-EC"/>
</dbReference>
<dbReference type="InterPro" id="IPR036236">
    <property type="entry name" value="Znf_C2H2_sf"/>
</dbReference>
<feature type="region of interest" description="Disordered" evidence="15">
    <location>
        <begin position="763"/>
        <end position="799"/>
    </location>
</feature>
<feature type="compositionally biased region" description="Basic and acidic residues" evidence="15">
    <location>
        <begin position="51"/>
        <end position="66"/>
    </location>
</feature>
<feature type="compositionally biased region" description="Basic residues" evidence="15">
    <location>
        <begin position="1576"/>
        <end position="1588"/>
    </location>
</feature>
<evidence type="ECO:0000256" key="14">
    <source>
        <dbReference type="PROSITE-ProRule" id="PRU00042"/>
    </source>
</evidence>
<feature type="region of interest" description="Disordered" evidence="15">
    <location>
        <begin position="1321"/>
        <end position="1416"/>
    </location>
</feature>
<dbReference type="FunFam" id="3.90.228.20:FF:000005">
    <property type="entry name" value="Phosphoenolpyruvate carboxykinase [GTP], mitochondrial"/>
    <property type="match status" value="1"/>
</dbReference>
<feature type="region of interest" description="Disordered" evidence="15">
    <location>
        <begin position="1058"/>
        <end position="1094"/>
    </location>
</feature>
<feature type="region of interest" description="Disordered" evidence="15">
    <location>
        <begin position="467"/>
        <end position="491"/>
    </location>
</feature>
<dbReference type="InterPro" id="IPR008209">
    <property type="entry name" value="PEP_carboxykinase_GTP"/>
</dbReference>
<dbReference type="FunFam" id="3.30.160.60:FF:002095">
    <property type="entry name" value="ras-responsive element-binding protein 1"/>
    <property type="match status" value="1"/>
</dbReference>
<dbReference type="InterPro" id="IPR018091">
    <property type="entry name" value="PEP_carboxykin_GTP_CS"/>
</dbReference>
<dbReference type="GO" id="GO:0033993">
    <property type="term" value="P:response to lipid"/>
    <property type="evidence" value="ECO:0007669"/>
    <property type="project" value="TreeGrafter"/>
</dbReference>
<dbReference type="Gene3D" id="3.30.160.60">
    <property type="entry name" value="Classic Zinc Finger"/>
    <property type="match status" value="9"/>
</dbReference>
<feature type="region of interest" description="Disordered" evidence="15">
    <location>
        <begin position="719"/>
        <end position="745"/>
    </location>
</feature>
<dbReference type="GO" id="GO:0071333">
    <property type="term" value="P:cellular response to glucose stimulus"/>
    <property type="evidence" value="ECO:0007669"/>
    <property type="project" value="TreeGrafter"/>
</dbReference>
<dbReference type="FunFam" id="3.30.160.60:FF:002512">
    <property type="entry name" value="Pebbled, isoform A"/>
    <property type="match status" value="1"/>
</dbReference>
<dbReference type="Gene3D" id="3.40.449.10">
    <property type="entry name" value="Phosphoenolpyruvate Carboxykinase, domain 1"/>
    <property type="match status" value="1"/>
</dbReference>
<evidence type="ECO:0000256" key="5">
    <source>
        <dbReference type="ARBA" id="ARBA00022723"/>
    </source>
</evidence>
<feature type="region of interest" description="Disordered" evidence="15">
    <location>
        <begin position="1575"/>
        <end position="1594"/>
    </location>
</feature>
<dbReference type="SMART" id="SM00355">
    <property type="entry name" value="ZnF_C2H2"/>
    <property type="match status" value="13"/>
</dbReference>
<evidence type="ECO:0000313" key="18">
    <source>
        <dbReference type="Proteomes" id="UP000479190"/>
    </source>
</evidence>
<protein>
    <recommendedName>
        <fullName evidence="13">Phosphoenolpyruvate carboxykinase [GTP]</fullName>
        <ecNumber evidence="4">4.1.1.32</ecNumber>
    </recommendedName>
</protein>
<keyword evidence="9" id="KW-0464">Manganese</keyword>
<evidence type="ECO:0000256" key="15">
    <source>
        <dbReference type="SAM" id="MobiDB-lite"/>
    </source>
</evidence>
<feature type="compositionally biased region" description="Basic and acidic residues" evidence="15">
    <location>
        <begin position="938"/>
        <end position="947"/>
    </location>
</feature>
<dbReference type="GO" id="GO:0006107">
    <property type="term" value="P:oxaloacetate metabolic process"/>
    <property type="evidence" value="ECO:0007669"/>
    <property type="project" value="TreeGrafter"/>
</dbReference>
<evidence type="ECO:0000313" key="17">
    <source>
        <dbReference type="EMBL" id="CAB0032022.1"/>
    </source>
</evidence>
<feature type="region of interest" description="Disordered" evidence="15">
    <location>
        <begin position="1"/>
        <end position="113"/>
    </location>
</feature>
<keyword evidence="14" id="KW-0862">Zinc</keyword>
<feature type="domain" description="C2H2-type" evidence="16">
    <location>
        <begin position="140"/>
        <end position="168"/>
    </location>
</feature>
<dbReference type="FunFam" id="3.30.160.60:FF:000813">
    <property type="entry name" value="ras-responsive element-binding protein 1 isoform X1"/>
    <property type="match status" value="1"/>
</dbReference>
<dbReference type="GO" id="GO:0019543">
    <property type="term" value="P:propionate catabolic process"/>
    <property type="evidence" value="ECO:0007669"/>
    <property type="project" value="TreeGrafter"/>
</dbReference>
<dbReference type="Proteomes" id="UP000479190">
    <property type="component" value="Unassembled WGS sequence"/>
</dbReference>
<sequence>MAFTASNGLSERLRAEHHSVSPTSQHSCTDSDGGGSSDSEPQRPAHKRRIVHDEYNNNEVTKRQCIETDSNNPRSLLLGDKKSQEEEQQQQQQSSQHPRSAKQQQSDLGPHTCDICGQQDFPTYKLLDAHLEQSHPDDPIRCPECDVAFKNYRTYSVHRYMAHSSSTTTTTRQSSAEYNHNSVVGFSDLTYVDFTSDKFPSIARAACERARHRPSSSDEAHLSFQCDKCQRAFPCRSAVEAHEFDCGRRSPFELDHHRRHEPEHSRRNDFFAGLDLQNKSSSSEVKDSRDLADIQSIISVTSGPILQGFGASHHGEFDHGRRRSAHVAAEMMSSSEQQQQQQLQQDQHPQEEEAQDAFAAEFRRMKLKGEFPCRLCSAVFPNLRALKGHNRQHMNVLAGQSYPCNMCSYSHPDKATVIRHLRSHNGDRPYECSLCNYAFTTKANCERHVRNRHGKVTRDEIKRALIYHPNEDATNDSSLEQSSPRSGSLRADDVRKSHIYLGAEKRPGGDVIHADNVLSSLRVKDVEAVVKGQRPVDEFEEPLRKRHSDEADSHSSDGDAAVVRSAGGDLLHKSQEALMDRKKDSPIHRYSRLDETPLDLSMDVLDLSKKAKAAAAAKAVDAIAIRQDVQTSKNGVENSSNEPKDVYSGSQDHLLLTQALLKATNMGAPPSSLESFYANAQMIYRNLPGFPLPFNMFPFFAQDLSTKDKPQKELVRGLQTSGGSLVEPSSNNPVVGHSLGHSPNPINSEHNDYVALINQKLMNKSSSSSGGGGGGGGGSGSGMHGRGEKIETSPSSNSVKMVIKNGVLMPKQKQRRYRTERPFTCEHCSARFTLRSNMERHIKQQHPQHWSQRPRGGHSNRGRPPANPPTLLQSLRHSSHLPSSYPTLLPKLSQSYNYEKHEISDQVKYAILTQHLKSNKSLEHESDEDLVIDEESAKEEKEANKSKDKTLSLLRDKLESGIVSQSHEAEDLKVEIDTKQELASPESDSKLFKKRANTIEDELDQRIGERKSERGVKAEKHESEDLASVSEILDNASQRYQQFQPQYISDEEGLVASTSDCSDDKSDSFNSGSGSSSGRKKKKKLKKKKKAKSSAYSLAPNRVLCPYCQRAFPWTSSLRRHILTHTGQKPFQCTYCSLLFTTKSNCDRHLLRKHKNCLNLNLIRNRARSTSSPEVQEAAKDSIINQTTTTTTTTTTSSTTAANVASSISASHGALALRNVPERPYKCHQCPSSTFSTLGNLKKHRTTKHPLADNQSYTKANESNKLDKPNKVEDGEEMARAEEEEDKVRSYSVESDASLRDSPQPFDYQTAGLAEYSSAKRDFRESQMKASNDQSDYDSQSSGVSDHMESSGSIKAATSSKTLMMSSSSSSANNNNNNNNNNNSSSNNNNATSPSNNDAASRSRRQSPHLSPGMVNSDTPFKCHLCDCGFPERQDCLDHIRDNHEKSYEVLVAKGALDMEIDGVDELMPQQLVAAAAAQQQQASNASDGEDKKGRFPDYSNRKVVCAFCMRRFWSAEDLRRHMRTHTGERPFSCDICSRRFTLKHSMLRHRKKHESVDSTMYVGTSGDEDCSSAINHHHHHHQHHHHQLAPVTTSGMRTSLPQVAAVATADAAPTSLTHFSPYEKLSALQGKLMAGSQHQASLDSNDNNDNDLISNLLGIKGHMVDEVLQASADDAAKLLGVKGNQDEHEDTLFIEIRHSKILIDHNGSNYEDHMKIFTENIRCAAGTSKTSAGSRLLSTQTVKDVEFKSHDNIAGTPVVSNISIPLAPKVRDFIEEAVRLCRPDSIYICDGSAVENEKLLKLMQSKGTIEPLKKYDNCWLARTNPADVARVESKTFISTENKNDTIPKIRDDVKSTLGNWISPNDMEIAISERFPNCMKGRTMYVIPFSMGPVGSPLSKIGIEITDSAYVVSSMRIMTRMGENVLKVLGNQDFVKCLHSVGVQKANSSAKIYETWPCDPDRTIILHRPAKNEIVSYGSGYGGNSLLGKKCFALRIGSTIARKEGWLAEHMLILGVTNPNGKKRYIAAAFPSACGKTNLAMMQPTLPGYKVECVGDDIAWMRFDEHGRLRAINPENGFFGVAPGTSSATNPNAMATIFKNTMFTNVAKTDDGGVFWEGMEKEISQDVQITDWHGKPWVRGSKTPAAHPNSRFCSPAHQCPIIDPAWEDPKGVVIDAILFGGRRPEGVPLVYQARDWRHGVFIGATMRSEATAAAEHKGKVVMNDPFAMRPFFGYNFGHYLEHWLSMSKVQNARLPEIFHVNWFRKGPNGFLWPGFGENSRVLDWILRRIDGEDIATDSPIGYIPKLDSLNLKGINNEIDLKELFSLPKDFWQKEVKELKQYLNDQVGEDLPADIVRELEKLEKNVSKL</sequence>
<feature type="compositionally biased region" description="Acidic residues" evidence="15">
    <location>
        <begin position="925"/>
        <end position="937"/>
    </location>
</feature>
<feature type="compositionally biased region" description="Low complexity" evidence="15">
    <location>
        <begin position="1068"/>
        <end position="1077"/>
    </location>
</feature>
<dbReference type="PANTHER" id="PTHR11561">
    <property type="entry name" value="PHOSPHOENOLPYRUVATE CARBOXYKINASE"/>
    <property type="match status" value="1"/>
</dbReference>
<dbReference type="GO" id="GO:0006094">
    <property type="term" value="P:gluconeogenesis"/>
    <property type="evidence" value="ECO:0007669"/>
    <property type="project" value="InterPro"/>
</dbReference>
<dbReference type="PROSITE" id="PS50157">
    <property type="entry name" value="ZINC_FINGER_C2H2_2"/>
    <property type="match status" value="8"/>
</dbReference>
<feature type="compositionally biased region" description="Low complexity" evidence="15">
    <location>
        <begin position="336"/>
        <end position="347"/>
    </location>
</feature>
<evidence type="ECO:0000256" key="10">
    <source>
        <dbReference type="ARBA" id="ARBA00023239"/>
    </source>
</evidence>
<dbReference type="HAMAP" id="MF_00452">
    <property type="entry name" value="PEPCK_GTP"/>
    <property type="match status" value="1"/>
</dbReference>
<keyword evidence="6" id="KW-0547">Nucleotide-binding</keyword>
<dbReference type="InterPro" id="IPR013087">
    <property type="entry name" value="Znf_C2H2_type"/>
</dbReference>
<proteinExistence type="inferred from homology"/>
<feature type="region of interest" description="Disordered" evidence="15">
    <location>
        <begin position="538"/>
        <end position="561"/>
    </location>
</feature>
<evidence type="ECO:0000259" key="16">
    <source>
        <dbReference type="PROSITE" id="PS50157"/>
    </source>
</evidence>
<keyword evidence="8" id="KW-0342">GTP-binding</keyword>
<feature type="compositionally biased region" description="Gly residues" evidence="15">
    <location>
        <begin position="769"/>
        <end position="784"/>
    </location>
</feature>
<feature type="compositionally biased region" description="Polar residues" evidence="15">
    <location>
        <begin position="475"/>
        <end position="486"/>
    </location>
</feature>
<comment type="similarity">
    <text evidence="2">Belongs to the phosphoenolpyruvate carboxykinase [GTP] family.</text>
</comment>
<feature type="compositionally biased region" description="Low complexity" evidence="15">
    <location>
        <begin position="1366"/>
        <end position="1400"/>
    </location>
</feature>
<feature type="region of interest" description="Disordered" evidence="15">
    <location>
        <begin position="921"/>
        <end position="947"/>
    </location>
</feature>
<feature type="compositionally biased region" description="Polar residues" evidence="15">
    <location>
        <begin position="97"/>
        <end position="107"/>
    </location>
</feature>
<dbReference type="PROSITE" id="PS00505">
    <property type="entry name" value="PEPCK_GTP"/>
    <property type="match status" value="1"/>
</dbReference>
<evidence type="ECO:0000256" key="6">
    <source>
        <dbReference type="ARBA" id="ARBA00022741"/>
    </source>
</evidence>
<evidence type="ECO:0000256" key="1">
    <source>
        <dbReference type="ARBA" id="ARBA00001936"/>
    </source>
</evidence>
<dbReference type="PROSITE" id="PS00028">
    <property type="entry name" value="ZINC_FINGER_C2H2_1"/>
    <property type="match status" value="9"/>
</dbReference>
<feature type="domain" description="C2H2-type" evidence="16">
    <location>
        <begin position="1504"/>
        <end position="1531"/>
    </location>
</feature>
<feature type="domain" description="C2H2-type" evidence="16">
    <location>
        <begin position="1532"/>
        <end position="1559"/>
    </location>
</feature>
<dbReference type="SUPFAM" id="SSF53795">
    <property type="entry name" value="PEP carboxykinase-like"/>
    <property type="match status" value="1"/>
</dbReference>
<feature type="domain" description="C2H2-type" evidence="16">
    <location>
        <begin position="823"/>
        <end position="854"/>
    </location>
</feature>
<evidence type="ECO:0000256" key="9">
    <source>
        <dbReference type="ARBA" id="ARBA00023211"/>
    </source>
</evidence>
<dbReference type="OrthoDB" id="5841594at2759"/>
<dbReference type="SUPFAM" id="SSF68923">
    <property type="entry name" value="PEP carboxykinase N-terminal domain"/>
    <property type="match status" value="1"/>
</dbReference>
<dbReference type="Pfam" id="PF00821">
    <property type="entry name" value="PEPCK_GTP"/>
    <property type="match status" value="1"/>
</dbReference>
<keyword evidence="5" id="KW-0479">Metal-binding</keyword>
<accession>A0A6H5I1V2</accession>
<evidence type="ECO:0000256" key="7">
    <source>
        <dbReference type="ARBA" id="ARBA00022793"/>
    </source>
</evidence>
<feature type="domain" description="C2H2-type" evidence="16">
    <location>
        <begin position="402"/>
        <end position="429"/>
    </location>
</feature>
<keyword evidence="10" id="KW-0456">Lyase</keyword>
<dbReference type="GO" id="GO:0005525">
    <property type="term" value="F:GTP binding"/>
    <property type="evidence" value="ECO:0007669"/>
    <property type="project" value="UniProtKB-KW"/>
</dbReference>
<feature type="region of interest" description="Disordered" evidence="15">
    <location>
        <begin position="842"/>
        <end position="883"/>
    </location>
</feature>
<comment type="function">
    <text evidence="12">Catalyzes the conversion of oxaloacetate (OAA) to phosphoenolpyruvate (PEP), the rate-limiting step in the metabolic pathway that produces glucose from lactate and other precursors derived from the citric acid cycle.</text>
</comment>
<dbReference type="PANTHER" id="PTHR11561:SF0">
    <property type="entry name" value="PHOSPHOENOLPYRUVATE CARBOXYKINASE [GTP]-RELATED"/>
    <property type="match status" value="1"/>
</dbReference>
<reference evidence="17 18" key="1">
    <citation type="submission" date="2020-02" db="EMBL/GenBank/DDBJ databases">
        <authorList>
            <person name="Ferguson B K."/>
        </authorList>
    </citation>
    <scope>NUCLEOTIDE SEQUENCE [LARGE SCALE GENOMIC DNA]</scope>
</reference>
<feature type="compositionally biased region" description="Polar residues" evidence="15">
    <location>
        <begin position="719"/>
        <end position="733"/>
    </location>
</feature>
<feature type="domain" description="C2H2-type" evidence="16">
    <location>
        <begin position="430"/>
        <end position="453"/>
    </location>
</feature>
<feature type="region of interest" description="Disordered" evidence="15">
    <location>
        <begin position="1003"/>
        <end position="1025"/>
    </location>
</feature>
<feature type="compositionally biased region" description="Basic and acidic residues" evidence="15">
    <location>
        <begin position="1004"/>
        <end position="1024"/>
    </location>
</feature>
<comment type="subunit">
    <text evidence="3">Monomer.</text>
</comment>
<dbReference type="FunFam" id="3.40.449.10:FF:000003">
    <property type="entry name" value="Phosphoenolpyruvate carboxykinase, cytosolic [GTP]"/>
    <property type="match status" value="1"/>
</dbReference>
<dbReference type="GO" id="GO:0042594">
    <property type="term" value="P:response to starvation"/>
    <property type="evidence" value="ECO:0007669"/>
    <property type="project" value="TreeGrafter"/>
</dbReference>
<feature type="domain" description="C2H2-type" evidence="16">
    <location>
        <begin position="371"/>
        <end position="393"/>
    </location>
</feature>
<keyword evidence="7" id="KW-0210">Decarboxylase</keyword>